<dbReference type="NCBIfam" id="TIGR00552">
    <property type="entry name" value="nadE"/>
    <property type="match status" value="1"/>
</dbReference>
<reference evidence="11 12" key="1">
    <citation type="submission" date="2016-10" db="EMBL/GenBank/DDBJ databases">
        <authorList>
            <person name="de Groot N.N."/>
        </authorList>
    </citation>
    <scope>NUCLEOTIDE SEQUENCE [LARGE SCALE GENOMIC DNA]</scope>
    <source>
        <strain evidence="11 12">DSM 25383</strain>
    </source>
</reference>
<comment type="similarity">
    <text evidence="8">Belongs to the NAD synthetase family.</text>
</comment>
<dbReference type="Proteomes" id="UP000183253">
    <property type="component" value="Unassembled WGS sequence"/>
</dbReference>
<evidence type="ECO:0000259" key="10">
    <source>
        <dbReference type="PROSITE" id="PS50263"/>
    </source>
</evidence>
<dbReference type="OrthoDB" id="9803818at2"/>
<dbReference type="InterPro" id="IPR003010">
    <property type="entry name" value="C-N_Hydrolase"/>
</dbReference>
<dbReference type="GO" id="GO:0005737">
    <property type="term" value="C:cytoplasm"/>
    <property type="evidence" value="ECO:0007669"/>
    <property type="project" value="InterPro"/>
</dbReference>
<keyword evidence="12" id="KW-1185">Reference proteome</keyword>
<dbReference type="PANTHER" id="PTHR23090">
    <property type="entry name" value="NH 3 /GLUTAMINE-DEPENDENT NAD + SYNTHETASE"/>
    <property type="match status" value="1"/>
</dbReference>
<dbReference type="GO" id="GO:0003952">
    <property type="term" value="F:NAD+ synthase (glutamine-hydrolyzing) activity"/>
    <property type="evidence" value="ECO:0007669"/>
    <property type="project" value="UniProtKB-UniRule"/>
</dbReference>
<dbReference type="PROSITE" id="PS50263">
    <property type="entry name" value="CN_HYDROLASE"/>
    <property type="match status" value="1"/>
</dbReference>
<evidence type="ECO:0000256" key="3">
    <source>
        <dbReference type="ARBA" id="ARBA00022598"/>
    </source>
</evidence>
<dbReference type="Gene3D" id="3.60.110.10">
    <property type="entry name" value="Carbon-nitrogen hydrolase"/>
    <property type="match status" value="1"/>
</dbReference>
<evidence type="ECO:0000313" key="12">
    <source>
        <dbReference type="Proteomes" id="UP000183253"/>
    </source>
</evidence>
<dbReference type="PIRSF" id="PIRSF006630">
    <property type="entry name" value="NADS_GAT"/>
    <property type="match status" value="1"/>
</dbReference>
<proteinExistence type="inferred from homology"/>
<dbReference type="Pfam" id="PF00795">
    <property type="entry name" value="CN_hydrolase"/>
    <property type="match status" value="1"/>
</dbReference>
<gene>
    <name evidence="11" type="ORF">SAMN05444145_10987</name>
</gene>
<feature type="compositionally biased region" description="Basic and acidic residues" evidence="9">
    <location>
        <begin position="437"/>
        <end position="448"/>
    </location>
</feature>
<accession>A0A1H4F6V8</accession>
<dbReference type="InterPro" id="IPR003694">
    <property type="entry name" value="NAD_synthase"/>
</dbReference>
<name>A0A1H4F6V8_9BACT</name>
<dbReference type="EMBL" id="FNRI01000009">
    <property type="protein sequence ID" value="SEA92999.1"/>
    <property type="molecule type" value="Genomic_DNA"/>
</dbReference>
<keyword evidence="5 7" id="KW-0067">ATP-binding</keyword>
<keyword evidence="3 7" id="KW-0436">Ligase</keyword>
<keyword evidence="6 7" id="KW-0520">NAD</keyword>
<dbReference type="InterPro" id="IPR022310">
    <property type="entry name" value="NAD/GMP_synthase"/>
</dbReference>
<dbReference type="FunFam" id="3.40.50.620:FF:000106">
    <property type="entry name" value="Glutamine-dependent NAD(+) synthetase"/>
    <property type="match status" value="1"/>
</dbReference>
<protein>
    <recommendedName>
        <fullName evidence="7">Glutamine-dependent NAD(+) synthetase</fullName>
        <ecNumber evidence="7">6.3.5.1</ecNumber>
    </recommendedName>
    <alternativeName>
        <fullName evidence="7">NAD(+) synthase [glutamine-hydrolyzing]</fullName>
    </alternativeName>
</protein>
<evidence type="ECO:0000256" key="4">
    <source>
        <dbReference type="ARBA" id="ARBA00022741"/>
    </source>
</evidence>
<evidence type="ECO:0000313" key="11">
    <source>
        <dbReference type="EMBL" id="SEA92999.1"/>
    </source>
</evidence>
<evidence type="ECO:0000256" key="7">
    <source>
        <dbReference type="PIRNR" id="PIRNR006630"/>
    </source>
</evidence>
<comment type="similarity">
    <text evidence="2 7">In the C-terminal section; belongs to the NAD synthetase family.</text>
</comment>
<comment type="catalytic activity">
    <reaction evidence="7">
        <text>deamido-NAD(+) + L-glutamine + ATP + H2O = L-glutamate + AMP + diphosphate + NAD(+) + H(+)</text>
        <dbReference type="Rhea" id="RHEA:24384"/>
        <dbReference type="ChEBI" id="CHEBI:15377"/>
        <dbReference type="ChEBI" id="CHEBI:15378"/>
        <dbReference type="ChEBI" id="CHEBI:29985"/>
        <dbReference type="ChEBI" id="CHEBI:30616"/>
        <dbReference type="ChEBI" id="CHEBI:33019"/>
        <dbReference type="ChEBI" id="CHEBI:57540"/>
        <dbReference type="ChEBI" id="CHEBI:58359"/>
        <dbReference type="ChEBI" id="CHEBI:58437"/>
        <dbReference type="ChEBI" id="CHEBI:456215"/>
        <dbReference type="EC" id="6.3.5.1"/>
    </reaction>
</comment>
<evidence type="ECO:0000256" key="2">
    <source>
        <dbReference type="ARBA" id="ARBA00007145"/>
    </source>
</evidence>
<dbReference type="STRING" id="1033731.SAMN05444145_10987"/>
<evidence type="ECO:0000256" key="5">
    <source>
        <dbReference type="ARBA" id="ARBA00022840"/>
    </source>
</evidence>
<keyword evidence="4 7" id="KW-0547">Nucleotide-binding</keyword>
<evidence type="ECO:0000256" key="6">
    <source>
        <dbReference type="ARBA" id="ARBA00023027"/>
    </source>
</evidence>
<sequence length="526" mass="57923">MKIAIAQLNYTIGDVDGNASKIIDSINKAKAQRADLVIFAEQAVSGTPAFDLLRKTTFLELCEDALVEIASCCDGIAAIVGLPILTNNGTISAAALIQDRKVLRYVGKKYITARREMGFLTPSKGFEYATIKGHKCAIIVGDDLSREHDFDQSVETVISINARKYGKGTMTYRYEMMRHLAFVEGKNLVLVNQVGGSTDIVYDGTSGVMNGRGEVVLMMKNFEEDFQIFDTKAEAEPIAIPSTYNDRTRLVYEAARCGLRDFFRKNGYQKASIGLSGGIDSAVVACIAADALGAENVRALLMPSPFSSDESVEDAKELACNLGIEYNVIPISEIYTSVVNTLKPVIGGTEFDATEENIQTRIRTVLLMALQNKTDYILLNSSNKSENALGLCTLYGDTAGAFSPTGDLYKSEMYDVARYINRTQGNPIPESILTKEPSSELHPGQKDSDILPPYEVVDAILTRMIEEGQHREEIVNAGFDSEVVEKIHAMIMHNEKKRYQFPPVLRLSSCTFGHERLMPLTNKYGD</sequence>
<dbReference type="RefSeq" id="WP_026020839.1">
    <property type="nucleotide sequence ID" value="NZ_CAEG01000017.1"/>
</dbReference>
<dbReference type="GO" id="GO:0004359">
    <property type="term" value="F:glutaminase activity"/>
    <property type="evidence" value="ECO:0007669"/>
    <property type="project" value="InterPro"/>
</dbReference>
<feature type="region of interest" description="Disordered" evidence="9">
    <location>
        <begin position="427"/>
        <end position="448"/>
    </location>
</feature>
<evidence type="ECO:0000256" key="1">
    <source>
        <dbReference type="ARBA" id="ARBA00005188"/>
    </source>
</evidence>
<dbReference type="UniPathway" id="UPA00253">
    <property type="reaction ID" value="UER00334"/>
</dbReference>
<dbReference type="SUPFAM" id="SSF52402">
    <property type="entry name" value="Adenine nucleotide alpha hydrolases-like"/>
    <property type="match status" value="1"/>
</dbReference>
<dbReference type="Gene3D" id="3.40.50.620">
    <property type="entry name" value="HUPs"/>
    <property type="match status" value="1"/>
</dbReference>
<dbReference type="InterPro" id="IPR014445">
    <property type="entry name" value="Gln-dep_NAD_synthase"/>
</dbReference>
<evidence type="ECO:0000256" key="8">
    <source>
        <dbReference type="RuleBase" id="RU003811"/>
    </source>
</evidence>
<organism evidence="11 12">
    <name type="scientific">Alistipes timonensis JC136</name>
    <dbReference type="NCBI Taxonomy" id="1033731"/>
    <lineage>
        <taxon>Bacteria</taxon>
        <taxon>Pseudomonadati</taxon>
        <taxon>Bacteroidota</taxon>
        <taxon>Bacteroidia</taxon>
        <taxon>Bacteroidales</taxon>
        <taxon>Rikenellaceae</taxon>
        <taxon>Alistipes</taxon>
    </lineage>
</organism>
<dbReference type="InterPro" id="IPR014729">
    <property type="entry name" value="Rossmann-like_a/b/a_fold"/>
</dbReference>
<dbReference type="CDD" id="cd00553">
    <property type="entry name" value="NAD_synthase"/>
    <property type="match status" value="1"/>
</dbReference>
<dbReference type="Pfam" id="PF02540">
    <property type="entry name" value="NAD_synthase"/>
    <property type="match status" value="1"/>
</dbReference>
<comment type="pathway">
    <text evidence="1 7">Cofactor biosynthesis; NAD(+) biosynthesis; NAD(+) from deamido-NAD(+) (L-Gln route): step 1/1.</text>
</comment>
<dbReference type="GO" id="GO:0009435">
    <property type="term" value="P:NAD+ biosynthetic process"/>
    <property type="evidence" value="ECO:0007669"/>
    <property type="project" value="UniProtKB-UniRule"/>
</dbReference>
<dbReference type="InterPro" id="IPR036526">
    <property type="entry name" value="C-N_Hydrolase_sf"/>
</dbReference>
<evidence type="ECO:0000256" key="9">
    <source>
        <dbReference type="SAM" id="MobiDB-lite"/>
    </source>
</evidence>
<dbReference type="CDD" id="cd07570">
    <property type="entry name" value="GAT_Gln-NAD-synth"/>
    <property type="match status" value="1"/>
</dbReference>
<dbReference type="PANTHER" id="PTHR23090:SF9">
    <property type="entry name" value="GLUTAMINE-DEPENDENT NAD(+) SYNTHETASE"/>
    <property type="match status" value="1"/>
</dbReference>
<dbReference type="SUPFAM" id="SSF56317">
    <property type="entry name" value="Carbon-nitrogen hydrolase"/>
    <property type="match status" value="1"/>
</dbReference>
<dbReference type="GO" id="GO:0005524">
    <property type="term" value="F:ATP binding"/>
    <property type="evidence" value="ECO:0007669"/>
    <property type="project" value="UniProtKB-UniRule"/>
</dbReference>
<dbReference type="AlphaFoldDB" id="A0A1H4F6V8"/>
<dbReference type="EC" id="6.3.5.1" evidence="7"/>
<dbReference type="NCBIfam" id="NF010588">
    <property type="entry name" value="PRK13981.1"/>
    <property type="match status" value="1"/>
</dbReference>
<feature type="domain" description="CN hydrolase" evidence="10">
    <location>
        <begin position="1"/>
        <end position="237"/>
    </location>
</feature>